<accession>A0A1U8AA99</accession>
<evidence type="ECO:0000256" key="1">
    <source>
        <dbReference type="SAM" id="MobiDB-lite"/>
    </source>
</evidence>
<evidence type="ECO:0000313" key="3">
    <source>
        <dbReference type="RefSeq" id="XP_010263671.1"/>
    </source>
</evidence>
<keyword evidence="2" id="KW-1185">Reference proteome</keyword>
<reference evidence="3" key="1">
    <citation type="submission" date="2025-08" db="UniProtKB">
        <authorList>
            <consortium name="RefSeq"/>
        </authorList>
    </citation>
    <scope>IDENTIFICATION</scope>
</reference>
<dbReference type="OrthoDB" id="1001967at2759"/>
<name>A0A1U8AA99_NELNU</name>
<sequence length="152" mass="17050">MPEKELLLFNRVRMLRWSLLNKLGNSKRKSKRVTVAIAKASPTGETAEVQSQTPRKRGRPRKIVERTVSQEEKGPKQEEEAVAIEEGVSKRLKSKAEGEEEEEELQQQDKRAIGSSSSISLDGSAKGQPDTSKSKEPPRSRGRRKSQPRKSS</sequence>
<dbReference type="Proteomes" id="UP000189703">
    <property type="component" value="Unplaced"/>
</dbReference>
<feature type="compositionally biased region" description="Basic and acidic residues" evidence="1">
    <location>
        <begin position="62"/>
        <end position="79"/>
    </location>
</feature>
<dbReference type="GeneID" id="104601871"/>
<dbReference type="OMA" id="YFWVVER"/>
<dbReference type="KEGG" id="nnu:104601871"/>
<feature type="compositionally biased region" description="Low complexity" evidence="1">
    <location>
        <begin position="113"/>
        <end position="124"/>
    </location>
</feature>
<dbReference type="PANTHER" id="PTHR37615:SF1">
    <property type="entry name" value="NUCLEOPORIN NUP159-LIKE"/>
    <property type="match status" value="1"/>
</dbReference>
<dbReference type="RefSeq" id="XP_010263671.1">
    <property type="nucleotide sequence ID" value="XM_010265369.2"/>
</dbReference>
<dbReference type="AlphaFoldDB" id="A0A1U8AA99"/>
<organism evidence="2 3">
    <name type="scientific">Nelumbo nucifera</name>
    <name type="common">Sacred lotus</name>
    <dbReference type="NCBI Taxonomy" id="4432"/>
    <lineage>
        <taxon>Eukaryota</taxon>
        <taxon>Viridiplantae</taxon>
        <taxon>Streptophyta</taxon>
        <taxon>Embryophyta</taxon>
        <taxon>Tracheophyta</taxon>
        <taxon>Spermatophyta</taxon>
        <taxon>Magnoliopsida</taxon>
        <taxon>Proteales</taxon>
        <taxon>Nelumbonaceae</taxon>
        <taxon>Nelumbo</taxon>
    </lineage>
</organism>
<proteinExistence type="predicted"/>
<evidence type="ECO:0000313" key="2">
    <source>
        <dbReference type="Proteomes" id="UP000189703"/>
    </source>
</evidence>
<dbReference type="PANTHER" id="PTHR37615">
    <property type="entry name" value="NUCLEOPORIN NUP159-LIKE"/>
    <property type="match status" value="1"/>
</dbReference>
<protein>
    <submittedName>
        <fullName evidence="3">Nucleoporin NUP159-like</fullName>
    </submittedName>
</protein>
<feature type="compositionally biased region" description="Basic residues" evidence="1">
    <location>
        <begin position="140"/>
        <end position="152"/>
    </location>
</feature>
<feature type="region of interest" description="Disordered" evidence="1">
    <location>
        <begin position="27"/>
        <end position="152"/>
    </location>
</feature>
<gene>
    <name evidence="3" type="primary">LOC104601871</name>
</gene>